<dbReference type="InterPro" id="IPR036388">
    <property type="entry name" value="WH-like_DNA-bd_sf"/>
</dbReference>
<dbReference type="SMART" id="SM00049">
    <property type="entry name" value="DEP"/>
    <property type="match status" value="1"/>
</dbReference>
<dbReference type="SMART" id="SM00036">
    <property type="entry name" value="CNH"/>
    <property type="match status" value="1"/>
</dbReference>
<evidence type="ECO:0000259" key="5">
    <source>
        <dbReference type="PROSITE" id="PS50003"/>
    </source>
</evidence>
<accession>A0A8H7VX27</accession>
<feature type="region of interest" description="Disordered" evidence="4">
    <location>
        <begin position="558"/>
        <end position="578"/>
    </location>
</feature>
<keyword evidence="2" id="KW-0344">Guanine-nucleotide releasing factor</keyword>
<dbReference type="InterPro" id="IPR036390">
    <property type="entry name" value="WH_DNA-bd_sf"/>
</dbReference>
<feature type="coiled-coil region" evidence="3">
    <location>
        <begin position="976"/>
        <end position="1017"/>
    </location>
</feature>
<dbReference type="PROSITE" id="PS50219">
    <property type="entry name" value="CNH"/>
    <property type="match status" value="1"/>
</dbReference>
<name>A0A8H7VX27_9FUNG</name>
<evidence type="ECO:0000256" key="4">
    <source>
        <dbReference type="SAM" id="MobiDB-lite"/>
    </source>
</evidence>
<evidence type="ECO:0000256" key="2">
    <source>
        <dbReference type="ARBA" id="ARBA00022658"/>
    </source>
</evidence>
<dbReference type="GO" id="GO:0005085">
    <property type="term" value="F:guanyl-nucleotide exchange factor activity"/>
    <property type="evidence" value="ECO:0007669"/>
    <property type="project" value="UniProtKB-KW"/>
</dbReference>
<keyword evidence="3" id="KW-0175">Coiled coil</keyword>
<dbReference type="InterPro" id="IPR000219">
    <property type="entry name" value="DH_dom"/>
</dbReference>
<dbReference type="PROSITE" id="PS50003">
    <property type="entry name" value="PH_DOMAIN"/>
    <property type="match status" value="1"/>
</dbReference>
<feature type="domain" description="CNH" evidence="7">
    <location>
        <begin position="643"/>
        <end position="958"/>
    </location>
</feature>
<dbReference type="SUPFAM" id="SSF46785">
    <property type="entry name" value="Winged helix' DNA-binding domain"/>
    <property type="match status" value="1"/>
</dbReference>
<evidence type="ECO:0000313" key="10">
    <source>
        <dbReference type="Proteomes" id="UP000613177"/>
    </source>
</evidence>
<dbReference type="SUPFAM" id="SSF50729">
    <property type="entry name" value="PH domain-like"/>
    <property type="match status" value="1"/>
</dbReference>
<dbReference type="PROSITE" id="PS50913">
    <property type="entry name" value="GRIP"/>
    <property type="match status" value="1"/>
</dbReference>
<keyword evidence="10" id="KW-1185">Reference proteome</keyword>
<dbReference type="Gene3D" id="1.20.900.10">
    <property type="entry name" value="Dbl homology (DH) domain"/>
    <property type="match status" value="1"/>
</dbReference>
<dbReference type="InterPro" id="IPR011993">
    <property type="entry name" value="PH-like_dom_sf"/>
</dbReference>
<feature type="coiled-coil region" evidence="3">
    <location>
        <begin position="1094"/>
        <end position="1163"/>
    </location>
</feature>
<dbReference type="PROSITE" id="PS50010">
    <property type="entry name" value="DH_2"/>
    <property type="match status" value="1"/>
</dbReference>
<gene>
    <name evidence="9" type="ORF">INT48_004524</name>
</gene>
<dbReference type="PANTHER" id="PTHR46572">
    <property type="entry name" value="RHO1 GDP-GTP EXCHANGE PROTEIN 1-RELATED"/>
    <property type="match status" value="1"/>
</dbReference>
<reference evidence="9" key="1">
    <citation type="submission" date="2021-01" db="EMBL/GenBank/DDBJ databases">
        <title>Metabolic potential, ecology and presence of endohyphal bacteria is reflected in genomic diversity of Mucoromycotina.</title>
        <authorList>
            <person name="Muszewska A."/>
            <person name="Okrasinska A."/>
            <person name="Steczkiewicz K."/>
            <person name="Drgas O."/>
            <person name="Orlowska M."/>
            <person name="Perlinska-Lenart U."/>
            <person name="Aleksandrzak-Piekarczyk T."/>
            <person name="Szatraj K."/>
            <person name="Zielenkiewicz U."/>
            <person name="Pilsyk S."/>
            <person name="Malc E."/>
            <person name="Mieczkowski P."/>
            <person name="Kruszewska J.S."/>
            <person name="Biernat P."/>
            <person name="Pawlowska J."/>
        </authorList>
    </citation>
    <scope>NUCLEOTIDE SEQUENCE</scope>
    <source>
        <strain evidence="9">WA0000018081</strain>
    </source>
</reference>
<feature type="compositionally biased region" description="Polar residues" evidence="4">
    <location>
        <begin position="561"/>
        <end position="578"/>
    </location>
</feature>
<dbReference type="InterPro" id="IPR001849">
    <property type="entry name" value="PH_domain"/>
</dbReference>
<dbReference type="InterPro" id="IPR035899">
    <property type="entry name" value="DBL_dom_sf"/>
</dbReference>
<evidence type="ECO:0000259" key="8">
    <source>
        <dbReference type="PROSITE" id="PS50913"/>
    </source>
</evidence>
<dbReference type="GO" id="GO:0035556">
    <property type="term" value="P:intracellular signal transduction"/>
    <property type="evidence" value="ECO:0007669"/>
    <property type="project" value="InterPro"/>
</dbReference>
<evidence type="ECO:0000259" key="6">
    <source>
        <dbReference type="PROSITE" id="PS50010"/>
    </source>
</evidence>
<dbReference type="Pfam" id="PF15405">
    <property type="entry name" value="PH_5"/>
    <property type="match status" value="1"/>
</dbReference>
<dbReference type="SMART" id="SM00325">
    <property type="entry name" value="RhoGEF"/>
    <property type="match status" value="1"/>
</dbReference>
<dbReference type="Proteomes" id="UP000613177">
    <property type="component" value="Unassembled WGS sequence"/>
</dbReference>
<comment type="caution">
    <text evidence="9">The sequence shown here is derived from an EMBL/GenBank/DDBJ whole genome shotgun (WGS) entry which is preliminary data.</text>
</comment>
<evidence type="ECO:0000256" key="3">
    <source>
        <dbReference type="SAM" id="Coils"/>
    </source>
</evidence>
<sequence>MTPPLPLNEYIPPPPFTADTSLNSSGLHHHHDTRLLSSIPENRQQSTFKTTTQPLYYRAFLSSIAFEFKRRIILSDRIKNDIEYHNVFDGKEAVDKLKEIIGTTDRLVALRVGRALESQRFFHDINYEKRLVDDIIEIYQFNELFWHGYSNSSDSSSNASFSVTSTVITDYYDEEFDDGQRTPVQQQEDDMLLPNGIYIELTHCYTPTCSNLYPCYSYTCPKRERLRRRPHSVDTREKRVTAYVYEVEKHQPLWSQNIDDYIVLSTPSLERKRQETIFELIYTEENFLSDLDYVIKMWIEPLKRDDIIPKNRREEFIDKVFSNLIDIRNISTGLSIALRSRQQEHPIVSQISDIMESHVGLFEPFVYYGARQHQGKHMYEHERYNNPKFALFAEKTERDISSRKLELNGYLTKPTTRLGRYTLLLDKIHARTAPNHPDKENIPFIINAIKHLLQQVNVAAGAAKNRFDLELIHRHLSFKNKRDMMNLRLLEEARTIIKQGVLRKNTNVESTEYQVVLFDHYLVIAKIKMVNAVEHYCIQKRPIPIELLGIDLPETDHTLQRSRSPSTRISPDQPLPQHTKQGVPITFYHQGSNAYDTMTLYAATENNRKSWNTAIQKQREIKFKRKPIFDLVDTVKRYEFFTEITVHQMVIFDQGRLYMLATDSGVYVGPYNSVSGVPRKILPLERVSKVHVLEEYQLLLVLADQTLWQYPLDITLNGQDHHSIQNFGRKIQNHVPFFHVGTCLDQTLVCIPRKSSVRGSEIDLYQPTMPKTELKKKSLLGRLSIRSSSTLSLTNTQVVALKSIYSPYDVWAIDTTKSLMLLTTPIGIIAIDMKTKKPDALLDPNDKYLQFITRYEKADSQMMMNPLFKIISVFLVPDGNYLVCYNKYAFYIDKKGRRARRKFKIEWEGRPTSFAYHHPHVIAFEPQFIEIRSVNDGHLQQVIQEKNVYCLQNGHKSKDQLILGTMLDKTNSLMVKQQLSNNKKVLQDQVVRLNNEIEELQLEREESKKNVLHFMQEADGTRQELIKAHALLDELSSCQMGYHSPPPEQDVQKPKISSLLSKLSDLDETQLSRLFLLLEEPDLKDQLDETIQSLNTQTNENISLRDELDQTKQEYQATRAALKVENERAEIIEKRWKESESNLEQTESAIQSLNKELDHFRQQEWKATSDNTLSDILCTLENKHREVVEQLGTIQISLEEKEKDCLVWQEKYQVLYVAHTQMENKQTELEASKMRENHLRTINKTLRDEIRKVNKVQEETVNIEYLRNVMIKFLEKRNTRAQLVPILSTLLQCSNDEKLRLSKLIRNKVT</sequence>
<evidence type="ECO:0000256" key="1">
    <source>
        <dbReference type="ARBA" id="ARBA00022553"/>
    </source>
</evidence>
<dbReference type="Pfam" id="PF00621">
    <property type="entry name" value="RhoGEF"/>
    <property type="match status" value="1"/>
</dbReference>
<dbReference type="Gene3D" id="1.10.10.10">
    <property type="entry name" value="Winged helix-like DNA-binding domain superfamily/Winged helix DNA-binding domain"/>
    <property type="match status" value="1"/>
</dbReference>
<dbReference type="Pfam" id="PF01465">
    <property type="entry name" value="GRIP"/>
    <property type="match status" value="1"/>
</dbReference>
<dbReference type="EMBL" id="JAEPRE010000004">
    <property type="protein sequence ID" value="KAG2237621.1"/>
    <property type="molecule type" value="Genomic_DNA"/>
</dbReference>
<dbReference type="SMART" id="SM00755">
    <property type="entry name" value="Grip"/>
    <property type="match status" value="1"/>
</dbReference>
<evidence type="ECO:0000313" key="9">
    <source>
        <dbReference type="EMBL" id="KAG2237621.1"/>
    </source>
</evidence>
<feature type="domain" description="DH" evidence="6">
    <location>
        <begin position="272"/>
        <end position="459"/>
    </location>
</feature>
<dbReference type="SUPFAM" id="SSF48065">
    <property type="entry name" value="DBL homology domain (DH-domain)"/>
    <property type="match status" value="1"/>
</dbReference>
<feature type="coiled-coil region" evidence="3">
    <location>
        <begin position="1217"/>
        <end position="1259"/>
    </location>
</feature>
<feature type="domain" description="PH" evidence="5">
    <location>
        <begin position="495"/>
        <end position="620"/>
    </location>
</feature>
<dbReference type="InterPro" id="IPR041675">
    <property type="entry name" value="PH_5"/>
</dbReference>
<dbReference type="Pfam" id="PF00610">
    <property type="entry name" value="DEP"/>
    <property type="match status" value="1"/>
</dbReference>
<proteinExistence type="predicted"/>
<dbReference type="InterPro" id="IPR001180">
    <property type="entry name" value="CNH_dom"/>
</dbReference>
<feature type="domain" description="GRIP" evidence="8">
    <location>
        <begin position="1256"/>
        <end position="1304"/>
    </location>
</feature>
<dbReference type="InterPro" id="IPR052233">
    <property type="entry name" value="Rho-type_GEFs"/>
</dbReference>
<evidence type="ECO:0000259" key="7">
    <source>
        <dbReference type="PROSITE" id="PS50219"/>
    </source>
</evidence>
<dbReference type="Pfam" id="PF00780">
    <property type="entry name" value="CNH"/>
    <property type="match status" value="1"/>
</dbReference>
<protein>
    <submittedName>
        <fullName evidence="9">Uncharacterized protein</fullName>
    </submittedName>
</protein>
<dbReference type="InterPro" id="IPR000237">
    <property type="entry name" value="GRIP_dom"/>
</dbReference>
<dbReference type="Gene3D" id="2.30.29.30">
    <property type="entry name" value="Pleckstrin-homology domain (PH domain)/Phosphotyrosine-binding domain (PTB)"/>
    <property type="match status" value="1"/>
</dbReference>
<dbReference type="SMART" id="SM00233">
    <property type="entry name" value="PH"/>
    <property type="match status" value="1"/>
</dbReference>
<keyword evidence="1" id="KW-0597">Phosphoprotein</keyword>
<dbReference type="InterPro" id="IPR000591">
    <property type="entry name" value="DEP_dom"/>
</dbReference>
<dbReference type="PANTHER" id="PTHR46572:SF1">
    <property type="entry name" value="RHO1 GUANINE NUCLEOTIDE EXCHANGE FACTOR TUS1"/>
    <property type="match status" value="1"/>
</dbReference>
<organism evidence="9 10">
    <name type="scientific">Thamnidium elegans</name>
    <dbReference type="NCBI Taxonomy" id="101142"/>
    <lineage>
        <taxon>Eukaryota</taxon>
        <taxon>Fungi</taxon>
        <taxon>Fungi incertae sedis</taxon>
        <taxon>Mucoromycota</taxon>
        <taxon>Mucoromycotina</taxon>
        <taxon>Mucoromycetes</taxon>
        <taxon>Mucorales</taxon>
        <taxon>Mucorineae</taxon>
        <taxon>Mucoraceae</taxon>
        <taxon>Thamnidium</taxon>
    </lineage>
</organism>